<dbReference type="PANTHER" id="PTHR24131:SF10">
    <property type="entry name" value="ANKYRIN-REPEAT, SH3-DOMAIN, AND PROLINE-RICH-REGION CONTAINING PROTEIN, ISOFORM B"/>
    <property type="match status" value="1"/>
</dbReference>
<dbReference type="EMBL" id="BGPR01001419">
    <property type="protein sequence ID" value="GBM53442.1"/>
    <property type="molecule type" value="Genomic_DNA"/>
</dbReference>
<keyword evidence="7" id="KW-1185">Reference proteome</keyword>
<comment type="caution">
    <text evidence="6">The sequence shown here is derived from an EMBL/GenBank/DDBJ whole genome shotgun (WGS) entry which is preliminary data.</text>
</comment>
<dbReference type="InterPro" id="IPR048945">
    <property type="entry name" value="RASSF8/10_RA"/>
</dbReference>
<dbReference type="GO" id="GO:0042981">
    <property type="term" value="P:regulation of apoptotic process"/>
    <property type="evidence" value="ECO:0007669"/>
    <property type="project" value="InterPro"/>
</dbReference>
<dbReference type="Gene3D" id="3.10.20.90">
    <property type="entry name" value="Phosphatidylinositol 3-kinase Catalytic Subunit, Chain A, domain 1"/>
    <property type="match status" value="1"/>
</dbReference>
<proteinExistence type="predicted"/>
<dbReference type="GO" id="GO:0002039">
    <property type="term" value="F:p53 binding"/>
    <property type="evidence" value="ECO:0007669"/>
    <property type="project" value="InterPro"/>
</dbReference>
<dbReference type="SUPFAM" id="SSF54236">
    <property type="entry name" value="Ubiquitin-like"/>
    <property type="match status" value="1"/>
</dbReference>
<dbReference type="GO" id="GO:0005634">
    <property type="term" value="C:nucleus"/>
    <property type="evidence" value="ECO:0007669"/>
    <property type="project" value="UniProtKB-SubCell"/>
</dbReference>
<evidence type="ECO:0000313" key="6">
    <source>
        <dbReference type="EMBL" id="GBM53442.1"/>
    </source>
</evidence>
<evidence type="ECO:0000313" key="7">
    <source>
        <dbReference type="Proteomes" id="UP000499080"/>
    </source>
</evidence>
<dbReference type="CDD" id="cd16125">
    <property type="entry name" value="RA_ASPP1_2"/>
    <property type="match status" value="1"/>
</dbReference>
<accession>A0A4Y2GHX0</accession>
<gene>
    <name evidence="6" type="ORF">AVEN_109348_1</name>
</gene>
<reference evidence="6 7" key="1">
    <citation type="journal article" date="2019" name="Sci. Rep.">
        <title>Orb-weaving spider Araneus ventricosus genome elucidates the spidroin gene catalogue.</title>
        <authorList>
            <person name="Kono N."/>
            <person name="Nakamura H."/>
            <person name="Ohtoshi R."/>
            <person name="Moran D.A.P."/>
            <person name="Shinohara A."/>
            <person name="Yoshida Y."/>
            <person name="Fujiwara M."/>
            <person name="Mori M."/>
            <person name="Tomita M."/>
            <person name="Arakawa K."/>
        </authorList>
    </citation>
    <scope>NUCLEOTIDE SEQUENCE [LARGE SCALE GENOMIC DNA]</scope>
</reference>
<organism evidence="6 7">
    <name type="scientific">Araneus ventricosus</name>
    <name type="common">Orbweaver spider</name>
    <name type="synonym">Epeira ventricosa</name>
    <dbReference type="NCBI Taxonomy" id="182803"/>
    <lineage>
        <taxon>Eukaryota</taxon>
        <taxon>Metazoa</taxon>
        <taxon>Ecdysozoa</taxon>
        <taxon>Arthropoda</taxon>
        <taxon>Chelicerata</taxon>
        <taxon>Arachnida</taxon>
        <taxon>Araneae</taxon>
        <taxon>Araneomorphae</taxon>
        <taxon>Entelegynae</taxon>
        <taxon>Araneoidea</taxon>
        <taxon>Araneidae</taxon>
        <taxon>Araneus</taxon>
    </lineage>
</organism>
<keyword evidence="2" id="KW-0677">Repeat</keyword>
<sequence>MTSRCSWFAVEVEGTRLFSCGKEKHHTLNLFATLPYQSPRALSVRLQRAPRVNTVLHLVILAVHVDNGRWVDVPITPDTKCRDVVECCREPSDELCSLVQTAGLIEQIVPEDTYMMDLLNQWGNNWPAVTFHLQYSDPVENIRTLGKKSISALFVIFLFIRLPVNNSLPSP</sequence>
<dbReference type="InterPro" id="IPR047163">
    <property type="entry name" value="ASPP1/2"/>
</dbReference>
<keyword evidence="3" id="KW-0040">ANK repeat</keyword>
<comment type="subcellular location">
    <subcellularLocation>
        <location evidence="1">Nucleus</location>
    </subcellularLocation>
</comment>
<dbReference type="InterPro" id="IPR029071">
    <property type="entry name" value="Ubiquitin-like_domsf"/>
</dbReference>
<feature type="domain" description="Ras association" evidence="5">
    <location>
        <begin position="59"/>
        <end position="135"/>
    </location>
</feature>
<dbReference type="AlphaFoldDB" id="A0A4Y2GHX0"/>
<evidence type="ECO:0000256" key="4">
    <source>
        <dbReference type="ARBA" id="ARBA00023242"/>
    </source>
</evidence>
<dbReference type="Proteomes" id="UP000499080">
    <property type="component" value="Unassembled WGS sequence"/>
</dbReference>
<dbReference type="PANTHER" id="PTHR24131">
    <property type="entry name" value="APOPTOSIS-STIMULATING OF P53 PROTEIN"/>
    <property type="match status" value="1"/>
</dbReference>
<dbReference type="Pfam" id="PF21712">
    <property type="entry name" value="RASSF8-10_RA"/>
    <property type="match status" value="1"/>
</dbReference>
<evidence type="ECO:0000256" key="3">
    <source>
        <dbReference type="ARBA" id="ARBA00023043"/>
    </source>
</evidence>
<dbReference type="OrthoDB" id="10038642at2759"/>
<evidence type="ECO:0000256" key="1">
    <source>
        <dbReference type="ARBA" id="ARBA00004123"/>
    </source>
</evidence>
<protein>
    <recommendedName>
        <fullName evidence="5">Ras association domain-containing protein</fullName>
    </recommendedName>
</protein>
<keyword evidence="4" id="KW-0539">Nucleus</keyword>
<evidence type="ECO:0000259" key="5">
    <source>
        <dbReference type="Pfam" id="PF21712"/>
    </source>
</evidence>
<name>A0A4Y2GHX0_ARAVE</name>
<evidence type="ECO:0000256" key="2">
    <source>
        <dbReference type="ARBA" id="ARBA00022737"/>
    </source>
</evidence>